<gene>
    <name evidence="5" type="ORF">BJ972_002028</name>
    <name evidence="6" type="ORF">ESP50_03595</name>
</gene>
<evidence type="ECO:0000313" key="6">
    <source>
        <dbReference type="EMBL" id="RXZ88272.1"/>
    </source>
</evidence>
<dbReference type="EMBL" id="JACCBI010000001">
    <property type="protein sequence ID" value="NYD67509.1"/>
    <property type="molecule type" value="Genomic_DNA"/>
</dbReference>
<sequence>MSETIGEQSSALRMATFRLARRLRAQKSDDTMSDPQFGALAALHVHGPHTLTALAEREKVSAPSMNRTVNCLEETGYVTRETDPVDKRKISVAITESGTAVVGDTVKKRDAWLSAELETLSADERDVLARAAEIMAVIATR</sequence>
<dbReference type="InterPro" id="IPR052526">
    <property type="entry name" value="HTH-type_Bedaq_tolerance"/>
</dbReference>
<dbReference type="InterPro" id="IPR000835">
    <property type="entry name" value="HTH_MarR-typ"/>
</dbReference>
<evidence type="ECO:0000256" key="1">
    <source>
        <dbReference type="ARBA" id="ARBA00023015"/>
    </source>
</evidence>
<dbReference type="Proteomes" id="UP000292686">
    <property type="component" value="Unassembled WGS sequence"/>
</dbReference>
<dbReference type="EMBL" id="SDPM01000001">
    <property type="protein sequence ID" value="RXZ88272.1"/>
    <property type="molecule type" value="Genomic_DNA"/>
</dbReference>
<protein>
    <submittedName>
        <fullName evidence="5 6">MarR family transcriptional regulator</fullName>
    </submittedName>
</protein>
<dbReference type="PROSITE" id="PS01117">
    <property type="entry name" value="HTH_MARR_1"/>
    <property type="match status" value="1"/>
</dbReference>
<dbReference type="SMART" id="SM00347">
    <property type="entry name" value="HTH_MARR"/>
    <property type="match status" value="1"/>
</dbReference>
<reference evidence="5 8" key="2">
    <citation type="submission" date="2020-07" db="EMBL/GenBank/DDBJ databases">
        <title>Sequencing the genomes of 1000 actinobacteria strains.</title>
        <authorList>
            <person name="Klenk H.-P."/>
        </authorList>
    </citation>
    <scope>NUCLEOTIDE SEQUENCE [LARGE SCALE GENOMIC DNA]</scope>
    <source>
        <strain evidence="5 8">DSM 23870</strain>
    </source>
</reference>
<dbReference type="InterPro" id="IPR023187">
    <property type="entry name" value="Tscrpt_reg_MarR-type_CS"/>
</dbReference>
<dbReference type="InterPro" id="IPR036390">
    <property type="entry name" value="WH_DNA-bd_sf"/>
</dbReference>
<evidence type="ECO:0000259" key="4">
    <source>
        <dbReference type="PROSITE" id="PS50995"/>
    </source>
</evidence>
<dbReference type="GO" id="GO:0003677">
    <property type="term" value="F:DNA binding"/>
    <property type="evidence" value="ECO:0007669"/>
    <property type="project" value="UniProtKB-KW"/>
</dbReference>
<dbReference type="Gene3D" id="1.10.10.10">
    <property type="entry name" value="Winged helix-like DNA-binding domain superfamily/Winged helix DNA-binding domain"/>
    <property type="match status" value="1"/>
</dbReference>
<evidence type="ECO:0000313" key="5">
    <source>
        <dbReference type="EMBL" id="NYD67509.1"/>
    </source>
</evidence>
<evidence type="ECO:0000256" key="2">
    <source>
        <dbReference type="ARBA" id="ARBA00023125"/>
    </source>
</evidence>
<evidence type="ECO:0000313" key="8">
    <source>
        <dbReference type="Proteomes" id="UP000581087"/>
    </source>
</evidence>
<dbReference type="AlphaFoldDB" id="A0A4Q2MDX0"/>
<evidence type="ECO:0000313" key="7">
    <source>
        <dbReference type="Proteomes" id="UP000292686"/>
    </source>
</evidence>
<dbReference type="PROSITE" id="PS50995">
    <property type="entry name" value="HTH_MARR_2"/>
    <property type="match status" value="1"/>
</dbReference>
<keyword evidence="2 5" id="KW-0238">DNA-binding</keyword>
<dbReference type="OrthoDB" id="9804055at2"/>
<dbReference type="GO" id="GO:0003700">
    <property type="term" value="F:DNA-binding transcription factor activity"/>
    <property type="evidence" value="ECO:0007669"/>
    <property type="project" value="InterPro"/>
</dbReference>
<dbReference type="Pfam" id="PF01047">
    <property type="entry name" value="MarR"/>
    <property type="match status" value="1"/>
</dbReference>
<dbReference type="RefSeq" id="WP_129172537.1">
    <property type="nucleotide sequence ID" value="NZ_JACCBI010000001.1"/>
</dbReference>
<dbReference type="Proteomes" id="UP000581087">
    <property type="component" value="Unassembled WGS sequence"/>
</dbReference>
<accession>A0A4Q2MDX0</accession>
<keyword evidence="1" id="KW-0805">Transcription regulation</keyword>
<dbReference type="PANTHER" id="PTHR39515:SF2">
    <property type="entry name" value="HTH-TYPE TRANSCRIPTIONAL REGULATOR RV0880"/>
    <property type="match status" value="1"/>
</dbReference>
<reference evidence="6 7" key="1">
    <citation type="submission" date="2019-01" db="EMBL/GenBank/DDBJ databases">
        <title>Agromyces.</title>
        <authorList>
            <person name="Li J."/>
        </authorList>
    </citation>
    <scope>NUCLEOTIDE SEQUENCE [LARGE SCALE GENOMIC DNA]</scope>
    <source>
        <strain evidence="6 7">DSM 23870</strain>
    </source>
</reference>
<comment type="caution">
    <text evidence="6">The sequence shown here is derived from an EMBL/GenBank/DDBJ whole genome shotgun (WGS) entry which is preliminary data.</text>
</comment>
<dbReference type="PANTHER" id="PTHR39515">
    <property type="entry name" value="CONSERVED PROTEIN"/>
    <property type="match status" value="1"/>
</dbReference>
<dbReference type="InterPro" id="IPR036388">
    <property type="entry name" value="WH-like_DNA-bd_sf"/>
</dbReference>
<dbReference type="SUPFAM" id="SSF46785">
    <property type="entry name" value="Winged helix' DNA-binding domain"/>
    <property type="match status" value="1"/>
</dbReference>
<feature type="domain" description="HTH marR-type" evidence="4">
    <location>
        <begin position="1"/>
        <end position="137"/>
    </location>
</feature>
<keyword evidence="3" id="KW-0804">Transcription</keyword>
<keyword evidence="7" id="KW-1185">Reference proteome</keyword>
<organism evidence="6 7">
    <name type="scientific">Agromyces atrinae</name>
    <dbReference type="NCBI Taxonomy" id="592376"/>
    <lineage>
        <taxon>Bacteria</taxon>
        <taxon>Bacillati</taxon>
        <taxon>Actinomycetota</taxon>
        <taxon>Actinomycetes</taxon>
        <taxon>Micrococcales</taxon>
        <taxon>Microbacteriaceae</taxon>
        <taxon>Agromyces</taxon>
    </lineage>
</organism>
<evidence type="ECO:0000256" key="3">
    <source>
        <dbReference type="ARBA" id="ARBA00023163"/>
    </source>
</evidence>
<name>A0A4Q2MDX0_9MICO</name>
<proteinExistence type="predicted"/>